<feature type="compositionally biased region" description="Low complexity" evidence="1">
    <location>
        <begin position="99"/>
        <end position="108"/>
    </location>
</feature>
<sequence>MSRENLFLRYASPSERRMISREDLGFYSNIVVGSIYDFDEGSANDIDLQGLQTFVGPLRHCIAQFPYLKIVTRDASTEKPFFERATSLNIQQHLSVVVDGGPTPTAGNPGDGDGDDDDDHRRMEKLLESLVDKPNSIASTPPWRVVVRPITPARCFVAFAFSHIIGDGPAALAFHRAFLDGLRQQQKTGLLHVNPPLAMPVSEFTLPDPFDVPGRLPISWSFLLGPLLAVLLPKFVAGWLGLQANAAKVNEGTWTGSDVFFEPGAQRSRVKMFAINEAAVSNALKASRDHGTKLTGTVHQLVVRALRKHVTDDKAITNFVSQTAISMRSSIGVPGEEWGNYASGCYGTHPANVGKNDEATNERLPDQMWENASSLSKAIAERAVQLQDQPLGLLRYAPSIRKWILGKVGGRRDCSYEVSNLTSFDGGSGHANTNVKHKEEKNEEGAGVGEEETTSCRLTNYRNKSSICSCRITKMVFAQPGGVVSAPLAFNLVSVRGGPLVGTITWGQGALGVPIESEDALVEGIRQSFVDDFAAIDSS</sequence>
<proteinExistence type="predicted"/>
<dbReference type="InterPro" id="IPR023213">
    <property type="entry name" value="CAT-like_dom_sf"/>
</dbReference>
<accession>A0ABR1UGL4</accession>
<dbReference type="PANTHER" id="PTHR28037:SF1">
    <property type="entry name" value="ALCOHOL O-ACETYLTRANSFERASE 1-RELATED"/>
    <property type="match status" value="1"/>
</dbReference>
<dbReference type="InterPro" id="IPR052058">
    <property type="entry name" value="Alcohol_O-acetyltransferase"/>
</dbReference>
<dbReference type="PANTHER" id="PTHR28037">
    <property type="entry name" value="ALCOHOL O-ACETYLTRANSFERASE 1-RELATED"/>
    <property type="match status" value="1"/>
</dbReference>
<organism evidence="2 3">
    <name type="scientific">Apiospora saccharicola</name>
    <dbReference type="NCBI Taxonomy" id="335842"/>
    <lineage>
        <taxon>Eukaryota</taxon>
        <taxon>Fungi</taxon>
        <taxon>Dikarya</taxon>
        <taxon>Ascomycota</taxon>
        <taxon>Pezizomycotina</taxon>
        <taxon>Sordariomycetes</taxon>
        <taxon>Xylariomycetidae</taxon>
        <taxon>Amphisphaeriales</taxon>
        <taxon>Apiosporaceae</taxon>
        <taxon>Apiospora</taxon>
    </lineage>
</organism>
<evidence type="ECO:0000313" key="3">
    <source>
        <dbReference type="Proteomes" id="UP001446871"/>
    </source>
</evidence>
<reference evidence="2 3" key="1">
    <citation type="submission" date="2023-01" db="EMBL/GenBank/DDBJ databases">
        <title>Analysis of 21 Apiospora genomes using comparative genomics revels a genus with tremendous synthesis potential of carbohydrate active enzymes and secondary metabolites.</title>
        <authorList>
            <person name="Sorensen T."/>
        </authorList>
    </citation>
    <scope>NUCLEOTIDE SEQUENCE [LARGE SCALE GENOMIC DNA]</scope>
    <source>
        <strain evidence="2 3">CBS 83171</strain>
    </source>
</reference>
<evidence type="ECO:0000313" key="2">
    <source>
        <dbReference type="EMBL" id="KAK8057063.1"/>
    </source>
</evidence>
<evidence type="ECO:0000256" key="1">
    <source>
        <dbReference type="SAM" id="MobiDB-lite"/>
    </source>
</evidence>
<comment type="caution">
    <text evidence="2">The sequence shown here is derived from an EMBL/GenBank/DDBJ whole genome shotgun (WGS) entry which is preliminary data.</text>
</comment>
<name>A0ABR1UGL4_9PEZI</name>
<protein>
    <submittedName>
        <fullName evidence="2">Alcohol acetyltransferase</fullName>
    </submittedName>
</protein>
<dbReference type="Gene3D" id="3.30.559.10">
    <property type="entry name" value="Chloramphenicol acetyltransferase-like domain"/>
    <property type="match status" value="1"/>
</dbReference>
<dbReference type="Proteomes" id="UP001446871">
    <property type="component" value="Unassembled WGS sequence"/>
</dbReference>
<feature type="region of interest" description="Disordered" evidence="1">
    <location>
        <begin position="98"/>
        <end position="120"/>
    </location>
</feature>
<keyword evidence="3" id="KW-1185">Reference proteome</keyword>
<gene>
    <name evidence="2" type="ORF">PG996_011000</name>
</gene>
<feature type="region of interest" description="Disordered" evidence="1">
    <location>
        <begin position="427"/>
        <end position="454"/>
    </location>
</feature>
<dbReference type="EMBL" id="JAQQWM010000007">
    <property type="protein sequence ID" value="KAK8057063.1"/>
    <property type="molecule type" value="Genomic_DNA"/>
</dbReference>